<dbReference type="InterPro" id="IPR011047">
    <property type="entry name" value="Quinoprotein_ADH-like_sf"/>
</dbReference>
<proteinExistence type="predicted"/>
<protein>
    <recommendedName>
        <fullName evidence="4">PQQ-binding-like beta-propeller repeat protein</fullName>
    </recommendedName>
</protein>
<evidence type="ECO:0000313" key="2">
    <source>
        <dbReference type="EMBL" id="MBP2356154.1"/>
    </source>
</evidence>
<name>A0ABS4UXA3_9ACTN</name>
<keyword evidence="1" id="KW-0732">Signal</keyword>
<keyword evidence="3" id="KW-1185">Reference proteome</keyword>
<dbReference type="PROSITE" id="PS51318">
    <property type="entry name" value="TAT"/>
    <property type="match status" value="1"/>
</dbReference>
<dbReference type="InterPro" id="IPR006311">
    <property type="entry name" value="TAT_signal"/>
</dbReference>
<sequence>MKESQPSRRAVLRASGATGLALALGAWSGQHASAVPTLASTPTTTVTDLGPGLLQFSLMSSVVVGDYAYIGSRNVEPARVVAFHLPTHKVVARTDVPTGYTIQAMAADPTGRYLYFGVLQKDGGPQNNLYRWDLGDLTKPATSIGRMGDRDVRDITVAPDGVVFAVGGGSPTAPALWEYSPATGLVSNRGIPAPSSTLARAVAATRTTVFFGGGSTLGGGGNASRASLFAYDRAAATFADVTPDEMVGDPSMRELAVIGDRLVAGSAGATSPAKIAIMDLAGLSSYRLTTLTGAVTKMYAAHGDTVYYAATDTLESISLSTARISPVPYDGPSLGEIWGVDVRGDTVVAVSGYGFVAEVTPATGAYVVTDLGEAGAPVDAQAVMGIAAGGGYAYVGGNGAMARHSLSTGEVLNLRMPGEAKDAEVLDGILYTGQYNSMGIWRYDPRDGQAPRQAAHFPTDQNRPLDTQWDPVNRLLLVAVQRDTEGGGALWTYDPRTGAAANVQNPIDAAQLVRAVATRDGIAYLGGDNAQPTGPRGTVVAFDPVRRKELWRLETNQGYGIGSLVVHGRYLYGMALKGGFFVIDLELRKVVHTANLRPVCPQWSAMLLNRGRIYAVSDTTLMRFDPKTFAMEVVVPQLNGGWYSGCHVNSDEAGRLYTLRGRNLVVIDDRP</sequence>
<dbReference type="SUPFAM" id="SSF69322">
    <property type="entry name" value="Tricorn protease domain 2"/>
    <property type="match status" value="1"/>
</dbReference>
<dbReference type="InterPro" id="IPR015915">
    <property type="entry name" value="Kelch-typ_b-propeller"/>
</dbReference>
<evidence type="ECO:0000256" key="1">
    <source>
        <dbReference type="SAM" id="SignalP"/>
    </source>
</evidence>
<dbReference type="RefSeq" id="WP_209698714.1">
    <property type="nucleotide sequence ID" value="NZ_BAAAVU010000023.1"/>
</dbReference>
<accession>A0ABS4UXA3</accession>
<dbReference type="Gene3D" id="2.120.10.80">
    <property type="entry name" value="Kelch-type beta propeller"/>
    <property type="match status" value="1"/>
</dbReference>
<dbReference type="SUPFAM" id="SSF50998">
    <property type="entry name" value="Quinoprotein alcohol dehydrogenase-like"/>
    <property type="match status" value="1"/>
</dbReference>
<gene>
    <name evidence="2" type="ORF">JOF29_007264</name>
</gene>
<organism evidence="2 3">
    <name type="scientific">Kribbella aluminosa</name>
    <dbReference type="NCBI Taxonomy" id="416017"/>
    <lineage>
        <taxon>Bacteria</taxon>
        <taxon>Bacillati</taxon>
        <taxon>Actinomycetota</taxon>
        <taxon>Actinomycetes</taxon>
        <taxon>Propionibacteriales</taxon>
        <taxon>Kribbellaceae</taxon>
        <taxon>Kribbella</taxon>
    </lineage>
</organism>
<feature type="chain" id="PRO_5046897808" description="PQQ-binding-like beta-propeller repeat protein" evidence="1">
    <location>
        <begin position="33"/>
        <end position="671"/>
    </location>
</feature>
<comment type="caution">
    <text evidence="2">The sequence shown here is derived from an EMBL/GenBank/DDBJ whole genome shotgun (WGS) entry which is preliminary data.</text>
</comment>
<reference evidence="2 3" key="1">
    <citation type="submission" date="2021-03" db="EMBL/GenBank/DDBJ databases">
        <title>Sequencing the genomes of 1000 actinobacteria strains.</title>
        <authorList>
            <person name="Klenk H.-P."/>
        </authorList>
    </citation>
    <scope>NUCLEOTIDE SEQUENCE [LARGE SCALE GENOMIC DNA]</scope>
    <source>
        <strain evidence="2 3">DSM 18824</strain>
    </source>
</reference>
<dbReference type="EMBL" id="JAGINT010000002">
    <property type="protein sequence ID" value="MBP2356154.1"/>
    <property type="molecule type" value="Genomic_DNA"/>
</dbReference>
<dbReference type="InterPro" id="IPR015943">
    <property type="entry name" value="WD40/YVTN_repeat-like_dom_sf"/>
</dbReference>
<dbReference type="Proteomes" id="UP000755585">
    <property type="component" value="Unassembled WGS sequence"/>
</dbReference>
<evidence type="ECO:0000313" key="3">
    <source>
        <dbReference type="Proteomes" id="UP000755585"/>
    </source>
</evidence>
<dbReference type="Gene3D" id="2.130.10.10">
    <property type="entry name" value="YVTN repeat-like/Quinoprotein amine dehydrogenase"/>
    <property type="match status" value="1"/>
</dbReference>
<evidence type="ECO:0008006" key="4">
    <source>
        <dbReference type="Google" id="ProtNLM"/>
    </source>
</evidence>
<feature type="signal peptide" evidence="1">
    <location>
        <begin position="1"/>
        <end position="32"/>
    </location>
</feature>